<sequence>MDKGQLEQLNPTPPSVSRLQSVLQEKFELKVEKQILLVSGGFQLGPDERLPYNGAGLNETNPIYVFTRASDKDVDEQPDIWRVSDGGLPSQLEQCIKAPTNSASLNQGASCVDAIVPIVVQTRNAIKKLMFQQGQMVQGWQAALANLAEAAADKGKRLAIARRDIAPFENNHLEWEQKFQQINDLKRDLSQVPLLPQLSQQFQGLLDPSEPNPVPSNLYEWFCLQCTLTYGGVPLSSRKSSLGTTAATRLQIAARYLHRPEILSEGAGGRRMRTTSAEQLGQDIPTPVPGVGQNHRSPAATGAPPPVIPSPSSSLSTAVASSTATGIIHSGEPTFYAGGSQPSLNSLLNYCWAEGSCSPSVSSTIGDGSGTCGAGLETANDSSLTRWDPYEVDFLSTVQRALQRLHFLRYGSRVPQEQGTEPSDMQMTYAQLQMTRMEQLLSLVASCSASTRASPRNSSDSSSDTANDPTVKQLSLETVSPNGTDLCPVVSSLHQQQQYISTDLVHQTREVLNLTYFSQHLTHVSLLTEEATQKSEEIHRVHKILNELRRHGRDLSGCVNEFQTVLYMFRQLCDLLDETMKSKLELAFALKQRQQ</sequence>
<reference evidence="4" key="1">
    <citation type="submission" date="2016-06" db="UniProtKB">
        <authorList>
            <consortium name="WormBaseParasite"/>
        </authorList>
    </citation>
    <scope>IDENTIFICATION</scope>
</reference>
<dbReference type="PANTHER" id="PTHR13222:SF1">
    <property type="entry name" value="RB1-INDUCIBLE COILED-COIL PROTEIN 1"/>
    <property type="match status" value="1"/>
</dbReference>
<organism evidence="4">
    <name type="scientific">Echinostoma caproni</name>
    <dbReference type="NCBI Taxonomy" id="27848"/>
    <lineage>
        <taxon>Eukaryota</taxon>
        <taxon>Metazoa</taxon>
        <taxon>Spiralia</taxon>
        <taxon>Lophotrochozoa</taxon>
        <taxon>Platyhelminthes</taxon>
        <taxon>Trematoda</taxon>
        <taxon>Digenea</taxon>
        <taxon>Plagiorchiida</taxon>
        <taxon>Echinostomata</taxon>
        <taxon>Echinostomatoidea</taxon>
        <taxon>Echinostomatidae</taxon>
        <taxon>Echinostoma</taxon>
    </lineage>
</organism>
<accession>A0A183AHA1</accession>
<gene>
    <name evidence="2" type="ORF">ECPE_LOCUS6336</name>
</gene>
<dbReference type="EMBL" id="UZAN01043330">
    <property type="protein sequence ID" value="VDP78099.1"/>
    <property type="molecule type" value="Genomic_DNA"/>
</dbReference>
<proteinExistence type="predicted"/>
<dbReference type="GO" id="GO:0034045">
    <property type="term" value="C:phagophore assembly site membrane"/>
    <property type="evidence" value="ECO:0007669"/>
    <property type="project" value="TreeGrafter"/>
</dbReference>
<dbReference type="GO" id="GO:1990316">
    <property type="term" value="C:Atg1/ULK1 kinase complex"/>
    <property type="evidence" value="ECO:0007669"/>
    <property type="project" value="TreeGrafter"/>
</dbReference>
<feature type="region of interest" description="Disordered" evidence="1">
    <location>
        <begin position="451"/>
        <end position="470"/>
    </location>
</feature>
<keyword evidence="3" id="KW-1185">Reference proteome</keyword>
<name>A0A183AHA1_9TREM</name>
<dbReference type="AlphaFoldDB" id="A0A183AHA1"/>
<evidence type="ECO:0000256" key="1">
    <source>
        <dbReference type="SAM" id="MobiDB-lite"/>
    </source>
</evidence>
<dbReference type="PANTHER" id="PTHR13222">
    <property type="entry name" value="RB1-INDUCIBLE COILED-COIL"/>
    <property type="match status" value="1"/>
</dbReference>
<dbReference type="GO" id="GO:0019901">
    <property type="term" value="F:protein kinase binding"/>
    <property type="evidence" value="ECO:0007669"/>
    <property type="project" value="TreeGrafter"/>
</dbReference>
<dbReference type="GO" id="GO:0061723">
    <property type="term" value="P:glycophagy"/>
    <property type="evidence" value="ECO:0007669"/>
    <property type="project" value="TreeGrafter"/>
</dbReference>
<evidence type="ECO:0000313" key="4">
    <source>
        <dbReference type="WBParaSite" id="ECPE_0000634901-mRNA-1"/>
    </source>
</evidence>
<dbReference type="Proteomes" id="UP000272942">
    <property type="component" value="Unassembled WGS sequence"/>
</dbReference>
<dbReference type="WBParaSite" id="ECPE_0000634901-mRNA-1">
    <property type="protein sequence ID" value="ECPE_0000634901-mRNA-1"/>
    <property type="gene ID" value="ECPE_0000634901"/>
</dbReference>
<protein>
    <submittedName>
        <fullName evidence="4">Ubiquitin-like domain-containing protein</fullName>
    </submittedName>
</protein>
<dbReference type="GO" id="GO:0034517">
    <property type="term" value="P:ribophagy"/>
    <property type="evidence" value="ECO:0007669"/>
    <property type="project" value="TreeGrafter"/>
</dbReference>
<evidence type="ECO:0000313" key="3">
    <source>
        <dbReference type="Proteomes" id="UP000272942"/>
    </source>
</evidence>
<feature type="region of interest" description="Disordered" evidence="1">
    <location>
        <begin position="264"/>
        <end position="315"/>
    </location>
</feature>
<dbReference type="GO" id="GO:0034727">
    <property type="term" value="P:piecemeal microautophagy of the nucleus"/>
    <property type="evidence" value="ECO:0007669"/>
    <property type="project" value="TreeGrafter"/>
</dbReference>
<dbReference type="GO" id="GO:0000422">
    <property type="term" value="P:autophagy of mitochondrion"/>
    <property type="evidence" value="ECO:0007669"/>
    <property type="project" value="TreeGrafter"/>
</dbReference>
<dbReference type="OrthoDB" id="447953at2759"/>
<dbReference type="GO" id="GO:0061709">
    <property type="term" value="P:reticulophagy"/>
    <property type="evidence" value="ECO:0007669"/>
    <property type="project" value="TreeGrafter"/>
</dbReference>
<dbReference type="InterPro" id="IPR040040">
    <property type="entry name" value="ATG11"/>
</dbReference>
<evidence type="ECO:0000313" key="2">
    <source>
        <dbReference type="EMBL" id="VDP78099.1"/>
    </source>
</evidence>
<reference evidence="2 3" key="2">
    <citation type="submission" date="2018-11" db="EMBL/GenBank/DDBJ databases">
        <authorList>
            <consortium name="Pathogen Informatics"/>
        </authorList>
    </citation>
    <scope>NUCLEOTIDE SEQUENCE [LARGE SCALE GENOMIC DNA]</scope>
    <source>
        <strain evidence="2 3">Egypt</strain>
    </source>
</reference>
<dbReference type="GO" id="GO:0060090">
    <property type="term" value="F:molecular adaptor activity"/>
    <property type="evidence" value="ECO:0007669"/>
    <property type="project" value="TreeGrafter"/>
</dbReference>
<dbReference type="GO" id="GO:0000045">
    <property type="term" value="P:autophagosome assembly"/>
    <property type="evidence" value="ECO:0007669"/>
    <property type="project" value="InterPro"/>
</dbReference>